<feature type="domain" description="N-acetyltransferase" evidence="3">
    <location>
        <begin position="8"/>
        <end position="162"/>
    </location>
</feature>
<keyword evidence="5" id="KW-1185">Reference proteome</keyword>
<evidence type="ECO:0000313" key="4">
    <source>
        <dbReference type="EMBL" id="MCH6170179.1"/>
    </source>
</evidence>
<reference evidence="4 5" key="1">
    <citation type="submission" date="2022-03" db="EMBL/GenBank/DDBJ databases">
        <title>Pseudonocardia alaer sp. nov., a novel actinomycete isolated from reed forest soil.</title>
        <authorList>
            <person name="Wang L."/>
        </authorList>
    </citation>
    <scope>NUCLEOTIDE SEQUENCE [LARGE SCALE GENOMIC DNA]</scope>
    <source>
        <strain evidence="4 5">Y-16303</strain>
    </source>
</reference>
<dbReference type="PANTHER" id="PTHR43877:SF1">
    <property type="entry name" value="ACETYLTRANSFERASE"/>
    <property type="match status" value="1"/>
</dbReference>
<dbReference type="Gene3D" id="3.40.630.30">
    <property type="match status" value="1"/>
</dbReference>
<organism evidence="4 5">
    <name type="scientific">Pseudonocardia alaniniphila</name>
    <dbReference type="NCBI Taxonomy" id="75291"/>
    <lineage>
        <taxon>Bacteria</taxon>
        <taxon>Bacillati</taxon>
        <taxon>Actinomycetota</taxon>
        <taxon>Actinomycetes</taxon>
        <taxon>Pseudonocardiales</taxon>
        <taxon>Pseudonocardiaceae</taxon>
        <taxon>Pseudonocardia</taxon>
    </lineage>
</organism>
<name>A0ABS9TNR8_9PSEU</name>
<dbReference type="PROSITE" id="PS51186">
    <property type="entry name" value="GNAT"/>
    <property type="match status" value="1"/>
</dbReference>
<gene>
    <name evidence="4" type="ORF">MMF94_31140</name>
</gene>
<evidence type="ECO:0000259" key="3">
    <source>
        <dbReference type="PROSITE" id="PS51186"/>
    </source>
</evidence>
<dbReference type="InterPro" id="IPR016181">
    <property type="entry name" value="Acyl_CoA_acyltransferase"/>
</dbReference>
<dbReference type="SUPFAM" id="SSF55729">
    <property type="entry name" value="Acyl-CoA N-acyltransferases (Nat)"/>
    <property type="match status" value="1"/>
</dbReference>
<dbReference type="PANTHER" id="PTHR43877">
    <property type="entry name" value="AMINOALKYLPHOSPHONATE N-ACETYLTRANSFERASE-RELATED-RELATED"/>
    <property type="match status" value="1"/>
</dbReference>
<dbReference type="Pfam" id="PF00583">
    <property type="entry name" value="Acetyltransf_1"/>
    <property type="match status" value="1"/>
</dbReference>
<sequence>MKAVMNDVTVRPAGVADLPVLAALRWQFRTDGTEPNEDRTAFEKRFCERVSASFEDGSWRAWVATDDGAVIGHIYASRIGKLPNPVDEAETHLYLSNLYVRPEYRGRGLAAALLDAALADVDDIDATILWARPGTAGLYARYGFGESPEILERRPLTGATDH</sequence>
<keyword evidence="1" id="KW-0808">Transferase</keyword>
<comment type="caution">
    <text evidence="4">The sequence shown here is derived from an EMBL/GenBank/DDBJ whole genome shotgun (WGS) entry which is preliminary data.</text>
</comment>
<proteinExistence type="predicted"/>
<accession>A0ABS9TNR8</accession>
<evidence type="ECO:0000256" key="1">
    <source>
        <dbReference type="ARBA" id="ARBA00022679"/>
    </source>
</evidence>
<keyword evidence="2" id="KW-0012">Acyltransferase</keyword>
<dbReference type="InterPro" id="IPR050832">
    <property type="entry name" value="Bact_Acetyltransf"/>
</dbReference>
<evidence type="ECO:0000256" key="2">
    <source>
        <dbReference type="ARBA" id="ARBA00023315"/>
    </source>
</evidence>
<protein>
    <submittedName>
        <fullName evidence="4">GNAT family N-acetyltransferase</fullName>
    </submittedName>
</protein>
<evidence type="ECO:0000313" key="5">
    <source>
        <dbReference type="Proteomes" id="UP001299970"/>
    </source>
</evidence>
<dbReference type="CDD" id="cd04301">
    <property type="entry name" value="NAT_SF"/>
    <property type="match status" value="1"/>
</dbReference>
<dbReference type="Proteomes" id="UP001299970">
    <property type="component" value="Unassembled WGS sequence"/>
</dbReference>
<dbReference type="RefSeq" id="WP_241040988.1">
    <property type="nucleotide sequence ID" value="NZ_BAAAJF010000049.1"/>
</dbReference>
<dbReference type="EMBL" id="JAKXMK010000030">
    <property type="protein sequence ID" value="MCH6170179.1"/>
    <property type="molecule type" value="Genomic_DNA"/>
</dbReference>
<dbReference type="InterPro" id="IPR000182">
    <property type="entry name" value="GNAT_dom"/>
</dbReference>